<dbReference type="OrthoDB" id="205623at2759"/>
<accession>A0A8K0GX68</accession>
<evidence type="ECO:0000313" key="5">
    <source>
        <dbReference type="EMBL" id="KAF3441551.1"/>
    </source>
</evidence>
<comment type="caution">
    <text evidence="5">The sequence shown here is derived from an EMBL/GenBank/DDBJ whole genome shotgun (WGS) entry which is preliminary data.</text>
</comment>
<dbReference type="EMBL" id="VOIH02000007">
    <property type="protein sequence ID" value="KAF3441551.1"/>
    <property type="molecule type" value="Genomic_DNA"/>
</dbReference>
<evidence type="ECO:0000256" key="2">
    <source>
        <dbReference type="ARBA" id="ARBA00022679"/>
    </source>
</evidence>
<dbReference type="AlphaFoldDB" id="A0A8K0GX68"/>
<dbReference type="PANTHER" id="PTHR11783">
    <property type="entry name" value="SULFOTRANSFERASE SULT"/>
    <property type="match status" value="1"/>
</dbReference>
<dbReference type="Proteomes" id="UP000796880">
    <property type="component" value="Unassembled WGS sequence"/>
</dbReference>
<protein>
    <recommendedName>
        <fullName evidence="3">Sulfotransferase</fullName>
        <ecNumber evidence="3">2.8.2.-</ecNumber>
    </recommendedName>
</protein>
<comment type="similarity">
    <text evidence="1 3">Belongs to the sulfotransferase 1 family.</text>
</comment>
<evidence type="ECO:0000313" key="6">
    <source>
        <dbReference type="Proteomes" id="UP000796880"/>
    </source>
</evidence>
<gene>
    <name evidence="5" type="ORF">FNV43_RR15465</name>
</gene>
<dbReference type="EC" id="2.8.2.-" evidence="3"/>
<dbReference type="InterPro" id="IPR027417">
    <property type="entry name" value="P-loop_NTPase"/>
</dbReference>
<dbReference type="SUPFAM" id="SSF52540">
    <property type="entry name" value="P-loop containing nucleoside triphosphate hydrolases"/>
    <property type="match status" value="1"/>
</dbReference>
<dbReference type="Gene3D" id="3.40.50.300">
    <property type="entry name" value="P-loop containing nucleotide triphosphate hydrolases"/>
    <property type="match status" value="1"/>
</dbReference>
<evidence type="ECO:0000256" key="3">
    <source>
        <dbReference type="RuleBase" id="RU361155"/>
    </source>
</evidence>
<name>A0A8K0GX68_9ROSA</name>
<dbReference type="InterPro" id="IPR000863">
    <property type="entry name" value="Sulfotransferase_dom"/>
</dbReference>
<keyword evidence="6" id="KW-1185">Reference proteome</keyword>
<feature type="domain" description="Sulfotransferase" evidence="4">
    <location>
        <begin position="56"/>
        <end position="316"/>
    </location>
</feature>
<evidence type="ECO:0000256" key="1">
    <source>
        <dbReference type="ARBA" id="ARBA00005771"/>
    </source>
</evidence>
<keyword evidence="2 3" id="KW-0808">Transferase</keyword>
<dbReference type="GO" id="GO:0008146">
    <property type="term" value="F:sulfotransferase activity"/>
    <property type="evidence" value="ECO:0007669"/>
    <property type="project" value="InterPro"/>
</dbReference>
<sequence>MEFTKSSENNIDKLVSCLPRENICGLPFCQYNGTWFLLYHIPGVISSQQLFQADESDIIIAGLPKCGTTWLKALIFSIVNRNRYQPKESPLLSIHPQILVPSIEMDHFRDGLPQNIDQLSRPRIFSTHVPYAFLPNSIITSNSRVVYACRNPLDALVSSWHFHNSMMKHNNISGQLELIDEFFDKYCRGVQLYGPFWDNILGYWKASVEKPESVLFMMYEDLKEDSVFQLKRLASFLGFPFSAEEEALGLIQEISTLCSIGNLQNLEVNRKGVYYSIVPLASFFRKGEVGDHVNHLTPSMIETLNKLVEEKFAGSGLVFKSKRISTNSASE</sequence>
<reference evidence="5" key="1">
    <citation type="submission" date="2020-03" db="EMBL/GenBank/DDBJ databases">
        <title>A high-quality chromosome-level genome assembly of a woody plant with both climbing and erect habits, Rhamnella rubrinervis.</title>
        <authorList>
            <person name="Lu Z."/>
            <person name="Yang Y."/>
            <person name="Zhu X."/>
            <person name="Sun Y."/>
        </authorList>
    </citation>
    <scope>NUCLEOTIDE SEQUENCE</scope>
    <source>
        <strain evidence="5">BYM</strain>
        <tissue evidence="5">Leaf</tissue>
    </source>
</reference>
<proteinExistence type="inferred from homology"/>
<evidence type="ECO:0000259" key="4">
    <source>
        <dbReference type="Pfam" id="PF00685"/>
    </source>
</evidence>
<organism evidence="5 6">
    <name type="scientific">Rhamnella rubrinervis</name>
    <dbReference type="NCBI Taxonomy" id="2594499"/>
    <lineage>
        <taxon>Eukaryota</taxon>
        <taxon>Viridiplantae</taxon>
        <taxon>Streptophyta</taxon>
        <taxon>Embryophyta</taxon>
        <taxon>Tracheophyta</taxon>
        <taxon>Spermatophyta</taxon>
        <taxon>Magnoliopsida</taxon>
        <taxon>eudicotyledons</taxon>
        <taxon>Gunneridae</taxon>
        <taxon>Pentapetalae</taxon>
        <taxon>rosids</taxon>
        <taxon>fabids</taxon>
        <taxon>Rosales</taxon>
        <taxon>Rhamnaceae</taxon>
        <taxon>rhamnoid group</taxon>
        <taxon>Rhamneae</taxon>
        <taxon>Rhamnella</taxon>
    </lineage>
</organism>
<dbReference type="Pfam" id="PF00685">
    <property type="entry name" value="Sulfotransfer_1"/>
    <property type="match status" value="1"/>
</dbReference>